<accession>A0A378I4V2</accession>
<name>A0A378I4V2_9GAMM</name>
<evidence type="ECO:0000313" key="1">
    <source>
        <dbReference type="EMBL" id="STX29780.1"/>
    </source>
</evidence>
<protein>
    <recommendedName>
        <fullName evidence="3">Transposase</fullName>
    </recommendedName>
</protein>
<dbReference type="AlphaFoldDB" id="A0A378I4V2"/>
<evidence type="ECO:0000313" key="2">
    <source>
        <dbReference type="Proteomes" id="UP000254968"/>
    </source>
</evidence>
<dbReference type="Proteomes" id="UP000254968">
    <property type="component" value="Unassembled WGS sequence"/>
</dbReference>
<evidence type="ECO:0008006" key="3">
    <source>
        <dbReference type="Google" id="ProtNLM"/>
    </source>
</evidence>
<gene>
    <name evidence="1" type="ORF">NCTC13315_02332</name>
</gene>
<keyword evidence="2" id="KW-1185">Reference proteome</keyword>
<organism evidence="1 2">
    <name type="scientific">Legionella beliardensis</name>
    <dbReference type="NCBI Taxonomy" id="91822"/>
    <lineage>
        <taxon>Bacteria</taxon>
        <taxon>Pseudomonadati</taxon>
        <taxon>Pseudomonadota</taxon>
        <taxon>Gammaproteobacteria</taxon>
        <taxon>Legionellales</taxon>
        <taxon>Legionellaceae</taxon>
        <taxon>Legionella</taxon>
    </lineage>
</organism>
<sequence>MPDGTYFFTLALRKRKLKLLICHTDLLGESFRKMKQNYPL</sequence>
<dbReference type="EMBL" id="UGNV01000001">
    <property type="protein sequence ID" value="STX29780.1"/>
    <property type="molecule type" value="Genomic_DNA"/>
</dbReference>
<proteinExistence type="predicted"/>
<reference evidence="1 2" key="1">
    <citation type="submission" date="2018-06" db="EMBL/GenBank/DDBJ databases">
        <authorList>
            <consortium name="Pathogen Informatics"/>
            <person name="Doyle S."/>
        </authorList>
    </citation>
    <scope>NUCLEOTIDE SEQUENCE [LARGE SCALE GENOMIC DNA]</scope>
    <source>
        <strain evidence="1 2">NCTC13315</strain>
    </source>
</reference>